<dbReference type="InterPro" id="IPR006427">
    <property type="entry name" value="Portal_HK97"/>
</dbReference>
<dbReference type="Proteomes" id="UP000238413">
    <property type="component" value="Chromosome"/>
</dbReference>
<reference evidence="1 2" key="1">
    <citation type="submission" date="2018-02" db="EMBL/GenBank/DDBJ databases">
        <title>Complete genome sequence of Streptomyces dengpaensis, the producer of angucyclines.</title>
        <authorList>
            <person name="Yumei L."/>
        </authorList>
    </citation>
    <scope>NUCLEOTIDE SEQUENCE [LARGE SCALE GENOMIC DNA]</scope>
    <source>
        <strain evidence="1 2">XZHG99</strain>
    </source>
</reference>
<name>A0ABN5I6C4_9ACTN</name>
<evidence type="ECO:0000313" key="1">
    <source>
        <dbReference type="EMBL" id="AVH58668.1"/>
    </source>
</evidence>
<organism evidence="1 2">
    <name type="scientific">Streptomyces dengpaensis</name>
    <dbReference type="NCBI Taxonomy" id="2049881"/>
    <lineage>
        <taxon>Bacteria</taxon>
        <taxon>Bacillati</taxon>
        <taxon>Actinomycetota</taxon>
        <taxon>Actinomycetes</taxon>
        <taxon>Kitasatosporales</taxon>
        <taxon>Streptomycetaceae</taxon>
        <taxon>Streptomyces</taxon>
    </lineage>
</organism>
<proteinExistence type="predicted"/>
<sequence>MPAGRCSPRALRCSMTTTFSTPSSEGARMKWTRRLFRRTEERAITSLPWDVGGAMPSQVSSQTAGRIVPLFACWRILADNIASLPVQTFQRNAATRLPNPFLPDLLFRPAARDNLFQWLHKCVVSLAARGNAYGLITARDNFGFPVNIEWLHPDDVWVDEERPTEPIYHWQGMPLPTEDVFHIPWFVMPGCVVGLSPIQWFASTLGENVAATEYGRRWFENGGTPPAVMKNSAKTINPEESEEIRNRLSIAIRSGKPIVIGNDWDFTALDVNPNESQFIETRRLNATAIASIYGVPPGMVGGDQGGGSVTYANVEQQTINLTTLTFRAWLVRIENAVSDQLAGRQMMRFNVDAMIRVDTRTRYEVYSLALQNGWMSVDEVRALENLAPLPNGAGQVYKSLAPQPAPVPPDEQQLSPEGRAFLELLASERDANA</sequence>
<dbReference type="Pfam" id="PF04860">
    <property type="entry name" value="Phage_portal"/>
    <property type="match status" value="1"/>
</dbReference>
<protein>
    <submittedName>
        <fullName evidence="1">Phage portal protein</fullName>
    </submittedName>
</protein>
<evidence type="ECO:0000313" key="2">
    <source>
        <dbReference type="Proteomes" id="UP000238413"/>
    </source>
</evidence>
<dbReference type="Gene3D" id="1.20.1270.210">
    <property type="match status" value="1"/>
</dbReference>
<dbReference type="InterPro" id="IPR006944">
    <property type="entry name" value="Phage/GTA_portal"/>
</dbReference>
<gene>
    <name evidence="1" type="ORF">C4B68_26130</name>
</gene>
<accession>A0ABN5I6C4</accession>
<keyword evidence="2" id="KW-1185">Reference proteome</keyword>
<dbReference type="EMBL" id="CP026652">
    <property type="protein sequence ID" value="AVH58668.1"/>
    <property type="molecule type" value="Genomic_DNA"/>
</dbReference>
<dbReference type="NCBIfam" id="TIGR01537">
    <property type="entry name" value="portal_HK97"/>
    <property type="match status" value="1"/>
</dbReference>